<sequence>MCIFSRIQSKEAKNEAVLVASLWSSAFLFLHRTSITPPRAHSATPLQRTVYWLGRWILEKPTQELCLHIRPSSQIYDSTSASIHGRHTQTAAMKKNDVIAIIVIILFLVLAGVAFGIATLVHQFRRQTDGSHSGSSGSSSSSDE</sequence>
<keyword evidence="3" id="KW-1185">Reference proteome</keyword>
<evidence type="ECO:0000313" key="3">
    <source>
        <dbReference type="Proteomes" id="UP000775872"/>
    </source>
</evidence>
<keyword evidence="1" id="KW-0812">Transmembrane</keyword>
<proteinExistence type="predicted"/>
<dbReference type="AlphaFoldDB" id="A0A9N9ZCI6"/>
<evidence type="ECO:0000313" key="2">
    <source>
        <dbReference type="EMBL" id="CAH0052790.1"/>
    </source>
</evidence>
<feature type="transmembrane region" description="Helical" evidence="1">
    <location>
        <begin position="98"/>
        <end position="121"/>
    </location>
</feature>
<protein>
    <submittedName>
        <fullName evidence="2">Uncharacterized protein</fullName>
    </submittedName>
</protein>
<dbReference type="Proteomes" id="UP000775872">
    <property type="component" value="Unassembled WGS sequence"/>
</dbReference>
<dbReference type="EMBL" id="CABFOC020000045">
    <property type="protein sequence ID" value="CAH0052790.1"/>
    <property type="molecule type" value="Genomic_DNA"/>
</dbReference>
<evidence type="ECO:0000256" key="1">
    <source>
        <dbReference type="SAM" id="Phobius"/>
    </source>
</evidence>
<reference evidence="2" key="1">
    <citation type="submission" date="2021-10" db="EMBL/GenBank/DDBJ databases">
        <authorList>
            <person name="Piombo E."/>
        </authorList>
    </citation>
    <scope>NUCLEOTIDE SEQUENCE</scope>
</reference>
<dbReference type="OrthoDB" id="10413168at2759"/>
<keyword evidence="1" id="KW-0472">Membrane</keyword>
<name>A0A9N9ZCI6_9HYPO</name>
<keyword evidence="1" id="KW-1133">Transmembrane helix</keyword>
<comment type="caution">
    <text evidence="2">The sequence shown here is derived from an EMBL/GenBank/DDBJ whole genome shotgun (WGS) entry which is preliminary data.</text>
</comment>
<accession>A0A9N9ZCI6</accession>
<gene>
    <name evidence="2" type="ORF">CSOL1703_00004657</name>
</gene>
<organism evidence="2 3">
    <name type="scientific">Clonostachys solani</name>
    <dbReference type="NCBI Taxonomy" id="160281"/>
    <lineage>
        <taxon>Eukaryota</taxon>
        <taxon>Fungi</taxon>
        <taxon>Dikarya</taxon>
        <taxon>Ascomycota</taxon>
        <taxon>Pezizomycotina</taxon>
        <taxon>Sordariomycetes</taxon>
        <taxon>Hypocreomycetidae</taxon>
        <taxon>Hypocreales</taxon>
        <taxon>Bionectriaceae</taxon>
        <taxon>Clonostachys</taxon>
    </lineage>
</organism>